<evidence type="ECO:0000256" key="8">
    <source>
        <dbReference type="ARBA" id="ARBA00022771"/>
    </source>
</evidence>
<dbReference type="GO" id="GO:0005770">
    <property type="term" value="C:late endosome"/>
    <property type="evidence" value="ECO:0007669"/>
    <property type="project" value="TreeGrafter"/>
</dbReference>
<evidence type="ECO:0000259" key="15">
    <source>
        <dbReference type="PROSITE" id="PS50016"/>
    </source>
</evidence>
<dbReference type="GO" id="GO:0008270">
    <property type="term" value="F:zinc ion binding"/>
    <property type="evidence" value="ECO:0007669"/>
    <property type="project" value="UniProtKB-KW"/>
</dbReference>
<dbReference type="SMART" id="SM00249">
    <property type="entry name" value="PHD"/>
    <property type="match status" value="1"/>
</dbReference>
<evidence type="ECO:0000256" key="7">
    <source>
        <dbReference type="ARBA" id="ARBA00022729"/>
    </source>
</evidence>
<evidence type="ECO:0000256" key="10">
    <source>
        <dbReference type="ARBA" id="ARBA00022989"/>
    </source>
</evidence>
<dbReference type="InterPro" id="IPR011011">
    <property type="entry name" value="Znf_FYVE_PHD"/>
</dbReference>
<comment type="caution">
    <text evidence="17">The sequence shown here is derived from an EMBL/GenBank/DDBJ whole genome shotgun (WGS) entry which is preliminary data.</text>
</comment>
<dbReference type="GO" id="GO:0038023">
    <property type="term" value="F:signaling receptor activity"/>
    <property type="evidence" value="ECO:0007669"/>
    <property type="project" value="InterPro"/>
</dbReference>
<dbReference type="PANTHER" id="PTHR15071:SF17">
    <property type="entry name" value="CATION-INDEPENDENT MANNOSE-6-PHOSPHATE RECEPTOR"/>
    <property type="match status" value="1"/>
</dbReference>
<feature type="compositionally biased region" description="Polar residues" evidence="14">
    <location>
        <begin position="273"/>
        <end position="283"/>
    </location>
</feature>
<evidence type="ECO:0000256" key="2">
    <source>
        <dbReference type="ARBA" id="ARBA00006009"/>
    </source>
</evidence>
<dbReference type="Gene3D" id="3.30.40.10">
    <property type="entry name" value="Zinc/RING finger domain, C3HC4 (zinc finger)"/>
    <property type="match status" value="1"/>
</dbReference>
<evidence type="ECO:0000256" key="11">
    <source>
        <dbReference type="ARBA" id="ARBA00023136"/>
    </source>
</evidence>
<dbReference type="Pfam" id="PF00878">
    <property type="entry name" value="CIMR"/>
    <property type="match status" value="5"/>
</dbReference>
<evidence type="ECO:0000256" key="12">
    <source>
        <dbReference type="ARBA" id="ARBA00023157"/>
    </source>
</evidence>
<dbReference type="Pfam" id="PF00628">
    <property type="entry name" value="PHD"/>
    <property type="match status" value="1"/>
</dbReference>
<evidence type="ECO:0000313" key="17">
    <source>
        <dbReference type="EMBL" id="KNC34505.1"/>
    </source>
</evidence>
<dbReference type="InterPro" id="IPR019786">
    <property type="entry name" value="Zinc_finger_PHD-type_CS"/>
</dbReference>
<dbReference type="GO" id="GO:0007041">
    <property type="term" value="P:lysosomal transport"/>
    <property type="evidence" value="ECO:0007669"/>
    <property type="project" value="InterPro"/>
</dbReference>
<evidence type="ECO:0000256" key="1">
    <source>
        <dbReference type="ARBA" id="ARBA00004308"/>
    </source>
</evidence>
<dbReference type="InterPro" id="IPR001965">
    <property type="entry name" value="Znf_PHD"/>
</dbReference>
<dbReference type="CDD" id="cd15501">
    <property type="entry name" value="PHD_Int12"/>
    <property type="match status" value="1"/>
</dbReference>
<feature type="compositionally biased region" description="Low complexity" evidence="14">
    <location>
        <begin position="251"/>
        <end position="264"/>
    </location>
</feature>
<evidence type="ECO:0000313" key="18">
    <source>
        <dbReference type="Proteomes" id="UP000037069"/>
    </source>
</evidence>
<accession>A0A0L0CQ62</accession>
<feature type="domain" description="MRH" evidence="16">
    <location>
        <begin position="487"/>
        <end position="628"/>
    </location>
</feature>
<sequence>MSTTNEIEILLKKAVTLLHSSHANSATELRLLLDEEIKKRYGSEKTITNSLSKKQLDDEANFPGRAATPPPQPVETEEVINLIHSPAKTISDSPDTIADSDDAVSGAGGILSTTAEDETNLKEFGDLNCCVCGEIRFTATNRLIECSKCGALYHQECHKPPITDEEASEEQGHNWQCDNCIGKPTMTTATATTKLSGSSTPGVVVIPDEPMPLITNSSVPSIKSKSSATSSRSSSSSNSSSPYHKMEHVQVVNSVVGGKTSSSSKSHREDRMSTGSSSSKVTAINTSSISSTSSTNKKHSSSVIMFKDLTPIWCLLLIGCKVMHAASVGNENPLILSTNECSITEPVYGHKFDFSALHSDFAHLTRSDLGDTFEFNICGNITRKCNNRSDVAACLKRSDNKEYILGTQHQLNYHNGKMYFSFSNGEKCSSSNKKDETYQLHVFLGCDYTLDKNQSRVTSYAPDACSFYITFETPLACLPEPDSVKGNICNVHDSSTGHTFDLMPLSDNNYRTIDRQGNVFVINICKPVLYGENAMCPADSSVCFLKLNETDYKKKFINYGTVQPKPVLENGHLIMRHISPSPCNTTTNYSSTIYFYCDKEVKNAHPELMGLHGCSYEFSFLTPLACNDFPPCTVITHDNEIINMSSLMDKPFKLQQDNQNYIFSVCSSAGSPCMENDGACLFNNQSNGLGMFNTNLRINQTGAPYLLYENGVICTDKENTKWSTKIEFVCANKTSNSMGPKIIENSHCQLLIHYETDLACQEQIDCKAKVYVEHSEDVADMELIDLTPLINTVDNYEAEIDSNTITAQQVTKSTKFFLNVCRPLVPKNGLGCKGGTAVCMGKIDSNTGKLEEEQALKVTPAMLLEEEKKQEKQEAEAKSLGFPLASLVAVNRTNAQLRYLMGDICPEDKNLLLSSRIEFYCNMRAGRGTPKLRKYADCHYEFTWATNVICPPHMCDFEEKTCEIKNSELGVSYNLKKATFGHEGKIKISKDNKEFTLDFCDEKNVHKAVTDYSQGLVNLFFMTNGSCNSNGLINVQMRLICSSSTEEPLTSFSGIKVFWYEEYSAGRIRNKFLQIFTINVKYTPILLLKDYNSSE</sequence>
<dbReference type="OrthoDB" id="4504960at2759"/>
<evidence type="ECO:0000259" key="16">
    <source>
        <dbReference type="PROSITE" id="PS51914"/>
    </source>
</evidence>
<feature type="domain" description="PHD-type" evidence="15">
    <location>
        <begin position="126"/>
        <end position="183"/>
    </location>
</feature>
<keyword evidence="10" id="KW-1133">Transmembrane helix</keyword>
<dbReference type="PROSITE" id="PS01359">
    <property type="entry name" value="ZF_PHD_1"/>
    <property type="match status" value="1"/>
</dbReference>
<dbReference type="PROSITE" id="PS50016">
    <property type="entry name" value="ZF_PHD_2"/>
    <property type="match status" value="1"/>
</dbReference>
<feature type="region of interest" description="Disordered" evidence="14">
    <location>
        <begin position="192"/>
        <end position="296"/>
    </location>
</feature>
<comment type="similarity">
    <text evidence="2">Belongs to the Integrator subunit 12 family.</text>
</comment>
<evidence type="ECO:0000256" key="9">
    <source>
        <dbReference type="ARBA" id="ARBA00022833"/>
    </source>
</evidence>
<keyword evidence="18" id="KW-1185">Reference proteome</keyword>
<organism evidence="17 18">
    <name type="scientific">Lucilia cuprina</name>
    <name type="common">Green bottle fly</name>
    <name type="synonym">Australian sheep blowfly</name>
    <dbReference type="NCBI Taxonomy" id="7375"/>
    <lineage>
        <taxon>Eukaryota</taxon>
        <taxon>Metazoa</taxon>
        <taxon>Ecdysozoa</taxon>
        <taxon>Arthropoda</taxon>
        <taxon>Hexapoda</taxon>
        <taxon>Insecta</taxon>
        <taxon>Pterygota</taxon>
        <taxon>Neoptera</taxon>
        <taxon>Endopterygota</taxon>
        <taxon>Diptera</taxon>
        <taxon>Brachycera</taxon>
        <taxon>Muscomorpha</taxon>
        <taxon>Oestroidea</taxon>
        <taxon>Calliphoridae</taxon>
        <taxon>Luciliinae</taxon>
        <taxon>Lucilia</taxon>
    </lineage>
</organism>
<keyword evidence="12" id="KW-1015">Disulfide bond</keyword>
<reference evidence="17 18" key="1">
    <citation type="journal article" date="2015" name="Nat. Commun.">
        <title>Lucilia cuprina genome unlocks parasitic fly biology to underpin future interventions.</title>
        <authorList>
            <person name="Anstead C.A."/>
            <person name="Korhonen P.K."/>
            <person name="Young N.D."/>
            <person name="Hall R.S."/>
            <person name="Jex A.R."/>
            <person name="Murali S.C."/>
            <person name="Hughes D.S."/>
            <person name="Lee S.F."/>
            <person name="Perry T."/>
            <person name="Stroehlein A.J."/>
            <person name="Ansell B.R."/>
            <person name="Breugelmans B."/>
            <person name="Hofmann A."/>
            <person name="Qu J."/>
            <person name="Dugan S."/>
            <person name="Lee S.L."/>
            <person name="Chao H."/>
            <person name="Dinh H."/>
            <person name="Han Y."/>
            <person name="Doddapaneni H.V."/>
            <person name="Worley K.C."/>
            <person name="Muzny D.M."/>
            <person name="Ioannidis P."/>
            <person name="Waterhouse R.M."/>
            <person name="Zdobnov E.M."/>
            <person name="James P.J."/>
            <person name="Bagnall N.H."/>
            <person name="Kotze A.C."/>
            <person name="Gibbs R.A."/>
            <person name="Richards S."/>
            <person name="Batterham P."/>
            <person name="Gasser R.B."/>
        </authorList>
    </citation>
    <scope>NUCLEOTIDE SEQUENCE [LARGE SCALE GENOMIC DNA]</scope>
    <source>
        <strain evidence="17 18">LS</strain>
        <tissue evidence="17">Full body</tissue>
    </source>
</reference>
<dbReference type="GO" id="GO:0005537">
    <property type="term" value="F:D-mannose binding"/>
    <property type="evidence" value="ECO:0007669"/>
    <property type="project" value="InterPro"/>
</dbReference>
<feature type="compositionally biased region" description="Low complexity" evidence="14">
    <location>
        <begin position="284"/>
        <end position="295"/>
    </location>
</feature>
<gene>
    <name evidence="17" type="ORF">FF38_02758</name>
</gene>
<dbReference type="SUPFAM" id="SSF57903">
    <property type="entry name" value="FYVE/PHD zinc finger"/>
    <property type="match status" value="1"/>
</dbReference>
<dbReference type="InterPro" id="IPR009011">
    <property type="entry name" value="Man6P_isomerase_rcpt-bd_dom_sf"/>
</dbReference>
<dbReference type="InterPro" id="IPR000479">
    <property type="entry name" value="CIMR_rpt"/>
</dbReference>
<evidence type="ECO:0000256" key="6">
    <source>
        <dbReference type="ARBA" id="ARBA00022723"/>
    </source>
</evidence>
<dbReference type="OMA" id="HATPMGK"/>
<dbReference type="InterPro" id="IPR039054">
    <property type="entry name" value="Int12_PHD"/>
</dbReference>
<keyword evidence="7" id="KW-0732">Signal</keyword>
<evidence type="ECO:0000256" key="3">
    <source>
        <dbReference type="ARBA" id="ARBA00016814"/>
    </source>
</evidence>
<dbReference type="InterPro" id="IPR013083">
    <property type="entry name" value="Znf_RING/FYVE/PHD"/>
</dbReference>
<dbReference type="SMART" id="SM01404">
    <property type="entry name" value="CIMR"/>
    <property type="match status" value="5"/>
</dbReference>
<dbReference type="GO" id="GO:0005802">
    <property type="term" value="C:trans-Golgi network"/>
    <property type="evidence" value="ECO:0007669"/>
    <property type="project" value="TreeGrafter"/>
</dbReference>
<dbReference type="Proteomes" id="UP000037069">
    <property type="component" value="Unassembled WGS sequence"/>
</dbReference>
<keyword evidence="4" id="KW-0813">Transport</keyword>
<dbReference type="PANTHER" id="PTHR15071">
    <property type="entry name" value="MANNOSE-6-PHOSPHATE RECEPTOR FAMILY MEMBER"/>
    <property type="match status" value="1"/>
</dbReference>
<dbReference type="PROSITE" id="PS51914">
    <property type="entry name" value="MRH"/>
    <property type="match status" value="3"/>
</dbReference>
<dbReference type="EMBL" id="JRES01000062">
    <property type="protein sequence ID" value="KNC34505.1"/>
    <property type="molecule type" value="Genomic_DNA"/>
</dbReference>
<keyword evidence="11" id="KW-0472">Membrane</keyword>
<dbReference type="AlphaFoldDB" id="A0A0L0CQ62"/>
<comment type="subcellular location">
    <subcellularLocation>
        <location evidence="1">Endomembrane system</location>
    </subcellularLocation>
</comment>
<keyword evidence="9" id="KW-0862">Zinc</keyword>
<keyword evidence="5" id="KW-0812">Transmembrane</keyword>
<dbReference type="SUPFAM" id="SSF50911">
    <property type="entry name" value="Mannose 6-phosphate receptor domain"/>
    <property type="match status" value="4"/>
</dbReference>
<keyword evidence="8 13" id="KW-0863">Zinc-finger</keyword>
<dbReference type="InterPro" id="IPR044865">
    <property type="entry name" value="MRH_dom"/>
</dbReference>
<proteinExistence type="inferred from homology"/>
<evidence type="ECO:0000256" key="4">
    <source>
        <dbReference type="ARBA" id="ARBA00022448"/>
    </source>
</evidence>
<name>A0A0L0CQ62_LUCCU</name>
<dbReference type="Gene3D" id="2.70.130.10">
    <property type="entry name" value="Mannose-6-phosphate receptor binding domain"/>
    <property type="match status" value="4"/>
</dbReference>
<protein>
    <recommendedName>
        <fullName evidence="3">Integrator complex subunit 12</fullName>
    </recommendedName>
</protein>
<dbReference type="GO" id="GO:0005520">
    <property type="term" value="F:insulin-like growth factor binding"/>
    <property type="evidence" value="ECO:0007669"/>
    <property type="project" value="TreeGrafter"/>
</dbReference>
<evidence type="ECO:0000256" key="14">
    <source>
        <dbReference type="SAM" id="MobiDB-lite"/>
    </source>
</evidence>
<dbReference type="InterPro" id="IPR019787">
    <property type="entry name" value="Znf_PHD-finger"/>
</dbReference>
<dbReference type="STRING" id="7375.A0A0L0CQ62"/>
<dbReference type="GO" id="GO:0005886">
    <property type="term" value="C:plasma membrane"/>
    <property type="evidence" value="ECO:0007669"/>
    <property type="project" value="TreeGrafter"/>
</dbReference>
<feature type="domain" description="MRH" evidence="16">
    <location>
        <begin position="339"/>
        <end position="479"/>
    </location>
</feature>
<evidence type="ECO:0000256" key="5">
    <source>
        <dbReference type="ARBA" id="ARBA00022692"/>
    </source>
</evidence>
<keyword evidence="6" id="KW-0479">Metal-binding</keyword>
<evidence type="ECO:0000256" key="13">
    <source>
        <dbReference type="PROSITE-ProRule" id="PRU00146"/>
    </source>
</evidence>
<feature type="compositionally biased region" description="Low complexity" evidence="14">
    <location>
        <begin position="217"/>
        <end position="241"/>
    </location>
</feature>
<feature type="domain" description="MRH" evidence="16">
    <location>
        <begin position="764"/>
        <end position="952"/>
    </location>
</feature>